<keyword evidence="2" id="KW-0560">Oxidoreductase</keyword>
<dbReference type="Pfam" id="PF13561">
    <property type="entry name" value="adh_short_C2"/>
    <property type="match status" value="1"/>
</dbReference>
<dbReference type="Gene3D" id="3.40.50.720">
    <property type="entry name" value="NAD(P)-binding Rossmann-like Domain"/>
    <property type="match status" value="1"/>
</dbReference>
<dbReference type="GO" id="GO:0016491">
    <property type="term" value="F:oxidoreductase activity"/>
    <property type="evidence" value="ECO:0007669"/>
    <property type="project" value="UniProtKB-KW"/>
</dbReference>
<reference evidence="4" key="1">
    <citation type="submission" date="2021-01" db="EMBL/GenBank/DDBJ databases">
        <authorList>
            <person name="Corre E."/>
            <person name="Pelletier E."/>
            <person name="Niang G."/>
            <person name="Scheremetjew M."/>
            <person name="Finn R."/>
            <person name="Kale V."/>
            <person name="Holt S."/>
            <person name="Cochrane G."/>
            <person name="Meng A."/>
            <person name="Brown T."/>
            <person name="Cohen L."/>
        </authorList>
    </citation>
    <scope>NUCLEOTIDE SEQUENCE</scope>
    <source>
        <strain evidence="4">Pbaha01</strain>
    </source>
</reference>
<evidence type="ECO:0000256" key="1">
    <source>
        <dbReference type="ARBA" id="ARBA00006484"/>
    </source>
</evidence>
<dbReference type="PANTHER" id="PTHR43639">
    <property type="entry name" value="OXIDOREDUCTASE, SHORT-CHAIN DEHYDROGENASE/REDUCTASE FAMILY (AFU_ORTHOLOGUE AFUA_5G02870)"/>
    <property type="match status" value="1"/>
</dbReference>
<dbReference type="PANTHER" id="PTHR43639:SF1">
    <property type="entry name" value="SHORT-CHAIN DEHYDROGENASE_REDUCTASE FAMILY PROTEIN"/>
    <property type="match status" value="1"/>
</dbReference>
<feature type="compositionally biased region" description="Basic and acidic residues" evidence="3">
    <location>
        <begin position="1"/>
        <end position="15"/>
    </location>
</feature>
<dbReference type="InterPro" id="IPR002347">
    <property type="entry name" value="SDR_fam"/>
</dbReference>
<sequence length="288" mass="30400">MAEQKVGEEQRDTRHPSLKRKATAALGLDTSLAGLVAIVTGSSTGVGAACAKDLARRGCDVVINYNNSKEAAEEVATECRKWVRALVVQADVSSEADCRRLVEEAVASLGRIDLLVNNAGTTKFCPHADLDGLTGEDFTRIYQTNTVSAFNMIKFCAPHMRSTGSGRVVNVASHAGVYHTIGSSLAYMTSKAALVALTKALAKVLGPAIRVNALCPGFIEGEWLKKGIGEERYNSVKGSLEEKLPLAAVSTPELVSENLLWLLTAAPNITGEAVVMDAGFGLLTGPAL</sequence>
<evidence type="ECO:0000256" key="2">
    <source>
        <dbReference type="ARBA" id="ARBA00023002"/>
    </source>
</evidence>
<gene>
    <name evidence="4" type="ORF">PBAH0796_LOCUS17717</name>
</gene>
<proteinExistence type="inferred from homology"/>
<dbReference type="SUPFAM" id="SSF51735">
    <property type="entry name" value="NAD(P)-binding Rossmann-fold domains"/>
    <property type="match status" value="1"/>
</dbReference>
<dbReference type="CDD" id="cd05233">
    <property type="entry name" value="SDR_c"/>
    <property type="match status" value="1"/>
</dbReference>
<dbReference type="InterPro" id="IPR036291">
    <property type="entry name" value="NAD(P)-bd_dom_sf"/>
</dbReference>
<dbReference type="PRINTS" id="PR00081">
    <property type="entry name" value="GDHRDH"/>
</dbReference>
<dbReference type="FunFam" id="3.40.50.720:FF:000084">
    <property type="entry name" value="Short-chain dehydrogenase reductase"/>
    <property type="match status" value="1"/>
</dbReference>
<dbReference type="EMBL" id="HBEG01029034">
    <property type="protein sequence ID" value="CAD8366085.1"/>
    <property type="molecule type" value="Transcribed_RNA"/>
</dbReference>
<feature type="region of interest" description="Disordered" evidence="3">
    <location>
        <begin position="1"/>
        <end position="20"/>
    </location>
</feature>
<dbReference type="AlphaFoldDB" id="A0A7S0AKB3"/>
<protein>
    <submittedName>
        <fullName evidence="4">Uncharacterized protein</fullName>
    </submittedName>
</protein>
<accession>A0A7S0AKB3</accession>
<name>A0A7S0AKB3_9DINO</name>
<evidence type="ECO:0000313" key="4">
    <source>
        <dbReference type="EMBL" id="CAD8366085.1"/>
    </source>
</evidence>
<comment type="similarity">
    <text evidence="1">Belongs to the short-chain dehydrogenases/reductases (SDR) family.</text>
</comment>
<organism evidence="4">
    <name type="scientific">Pyrodinium bahamense</name>
    <dbReference type="NCBI Taxonomy" id="73915"/>
    <lineage>
        <taxon>Eukaryota</taxon>
        <taxon>Sar</taxon>
        <taxon>Alveolata</taxon>
        <taxon>Dinophyceae</taxon>
        <taxon>Gonyaulacales</taxon>
        <taxon>Pyrocystaceae</taxon>
        <taxon>Pyrodinium</taxon>
    </lineage>
</organism>
<evidence type="ECO:0000256" key="3">
    <source>
        <dbReference type="SAM" id="MobiDB-lite"/>
    </source>
</evidence>
<dbReference type="PRINTS" id="PR00080">
    <property type="entry name" value="SDRFAMILY"/>
</dbReference>